<dbReference type="InterPro" id="IPR002477">
    <property type="entry name" value="Peptidoglycan-bd-like"/>
</dbReference>
<dbReference type="InterPro" id="IPR036366">
    <property type="entry name" value="PGBDSf"/>
</dbReference>
<dbReference type="InterPro" id="IPR036365">
    <property type="entry name" value="PGBD-like_sf"/>
</dbReference>
<organism evidence="3 4">
    <name type="scientific">Rhodovulum bhavnagarense</name>
    <dbReference type="NCBI Taxonomy" id="992286"/>
    <lineage>
        <taxon>Bacteria</taxon>
        <taxon>Pseudomonadati</taxon>
        <taxon>Pseudomonadota</taxon>
        <taxon>Alphaproteobacteria</taxon>
        <taxon>Rhodobacterales</taxon>
        <taxon>Paracoccaceae</taxon>
        <taxon>Rhodovulum</taxon>
    </lineage>
</organism>
<proteinExistence type="predicted"/>
<feature type="chain" id="PRO_5020851008" evidence="1">
    <location>
        <begin position="21"/>
        <end position="174"/>
    </location>
</feature>
<feature type="signal peptide" evidence="1">
    <location>
        <begin position="1"/>
        <end position="20"/>
    </location>
</feature>
<accession>A0A4R2RK07</accession>
<dbReference type="PROSITE" id="PS51257">
    <property type="entry name" value="PROKAR_LIPOPROTEIN"/>
    <property type="match status" value="1"/>
</dbReference>
<comment type="caution">
    <text evidence="3">The sequence shown here is derived from an EMBL/GenBank/DDBJ whole genome shotgun (WGS) entry which is preliminary data.</text>
</comment>
<name>A0A4R2RK07_9RHOB</name>
<evidence type="ECO:0000259" key="2">
    <source>
        <dbReference type="Pfam" id="PF01471"/>
    </source>
</evidence>
<dbReference type="Proteomes" id="UP000295050">
    <property type="component" value="Unassembled WGS sequence"/>
</dbReference>
<dbReference type="SUPFAM" id="SSF47090">
    <property type="entry name" value="PGBD-like"/>
    <property type="match status" value="1"/>
</dbReference>
<sequence>MMPTRPLLGLVILWLAACQAGTGPMRFETMPDKDVTPAPPGAPPGSCWARDITPAVLETVTEQIMLQPPQIGSDGSVRSPAIYKTETQQRIIRERRELWFETPCPADMDQEFLAALQRALKVRGLHRGPVTGRMDRATRSAIRRYQAPQGLDSATLSMAAARKLGLVAYAREGD</sequence>
<evidence type="ECO:0000256" key="1">
    <source>
        <dbReference type="SAM" id="SignalP"/>
    </source>
</evidence>
<dbReference type="EMBL" id="SLXU01000001">
    <property type="protein sequence ID" value="TCP63118.1"/>
    <property type="molecule type" value="Genomic_DNA"/>
</dbReference>
<dbReference type="RefSeq" id="WP_132950060.1">
    <property type="nucleotide sequence ID" value="NZ_SLXU01000001.1"/>
</dbReference>
<reference evidence="3 4" key="1">
    <citation type="submission" date="2019-03" db="EMBL/GenBank/DDBJ databases">
        <title>Genomic Encyclopedia of Type Strains, Phase IV (KMG-IV): sequencing the most valuable type-strain genomes for metagenomic binning, comparative biology and taxonomic classification.</title>
        <authorList>
            <person name="Goeker M."/>
        </authorList>
    </citation>
    <scope>NUCLEOTIDE SEQUENCE [LARGE SCALE GENOMIC DNA]</scope>
    <source>
        <strain evidence="3 4">DSM 24766</strain>
    </source>
</reference>
<gene>
    <name evidence="3" type="ORF">EV663_101385</name>
</gene>
<feature type="domain" description="Peptidoglycan binding-like" evidence="2">
    <location>
        <begin position="113"/>
        <end position="152"/>
    </location>
</feature>
<evidence type="ECO:0000313" key="3">
    <source>
        <dbReference type="EMBL" id="TCP63118.1"/>
    </source>
</evidence>
<dbReference type="Gene3D" id="1.10.101.10">
    <property type="entry name" value="PGBD-like superfamily/PGBD"/>
    <property type="match status" value="1"/>
</dbReference>
<dbReference type="Pfam" id="PF01471">
    <property type="entry name" value="PG_binding_1"/>
    <property type="match status" value="1"/>
</dbReference>
<evidence type="ECO:0000313" key="4">
    <source>
        <dbReference type="Proteomes" id="UP000295050"/>
    </source>
</evidence>
<keyword evidence="1" id="KW-0732">Signal</keyword>
<keyword evidence="4" id="KW-1185">Reference proteome</keyword>
<dbReference type="OrthoDB" id="7861420at2"/>
<protein>
    <submittedName>
        <fullName evidence="3">Putative peptidoglycan binding protein</fullName>
    </submittedName>
</protein>
<dbReference type="AlphaFoldDB" id="A0A4R2RK07"/>